<dbReference type="EMBL" id="WSZK01000036">
    <property type="protein sequence ID" value="MWG36569.1"/>
    <property type="molecule type" value="Genomic_DNA"/>
</dbReference>
<dbReference type="Proteomes" id="UP000451471">
    <property type="component" value="Unassembled WGS sequence"/>
</dbReference>
<comment type="caution">
    <text evidence="2">The sequence shown here is derived from an EMBL/GenBank/DDBJ whole genome shotgun (WGS) entry which is preliminary data.</text>
</comment>
<evidence type="ECO:0000313" key="2">
    <source>
        <dbReference type="EMBL" id="MWG36569.1"/>
    </source>
</evidence>
<gene>
    <name evidence="2" type="ORF">GQS65_19100</name>
</gene>
<feature type="region of interest" description="Disordered" evidence="1">
    <location>
        <begin position="1"/>
        <end position="39"/>
    </location>
</feature>
<dbReference type="RefSeq" id="WP_158206221.1">
    <property type="nucleotide sequence ID" value="NZ_WSZK01000036.1"/>
</dbReference>
<evidence type="ECO:0000313" key="3">
    <source>
        <dbReference type="Proteomes" id="UP000451471"/>
    </source>
</evidence>
<reference evidence="2 3" key="1">
    <citation type="submission" date="2019-12" db="EMBL/GenBank/DDBJ databases">
        <title>Halocatena pleomorpha gen. nov. sp. nov., an extremely halophilic archaeon of family Halobacteriaceae isolated from saltpan soil.</title>
        <authorList>
            <person name="Pal Y."/>
            <person name="Verma A."/>
            <person name="Krishnamurthi S."/>
            <person name="Kumar P."/>
        </authorList>
    </citation>
    <scope>NUCLEOTIDE SEQUENCE [LARGE SCALE GENOMIC DNA]</scope>
    <source>
        <strain evidence="2 3">JCM 16495</strain>
    </source>
</reference>
<protein>
    <submittedName>
        <fullName evidence="2">Uncharacterized protein</fullName>
    </submittedName>
</protein>
<evidence type="ECO:0000256" key="1">
    <source>
        <dbReference type="SAM" id="MobiDB-lite"/>
    </source>
</evidence>
<dbReference type="InterPro" id="IPR018247">
    <property type="entry name" value="EF_Hand_1_Ca_BS"/>
</dbReference>
<sequence length="484" mass="50062">MQSTKATGATALFEDAGTNSGISLSDRSKDPPDTDDAANFGQAFRAYGLSNRVSFGLTFENYDGASTPPTVDITRGAAAIDAPSAFAAKAGRTRQDVSYPVRIPAQPSVPLEANTQNELWVHLPLTGNDEVRLIARDVATDPVPNQPALKIGSVDTATATSAADVTLHSRGAILNLKEIVGGMTDGVSLRSFVDGDFAINQAGALVFDSSGGADLSDADTLGGDPPSYYAAVEENETITGAWTFQNGLTTAGDVVDGAGNTVYDHSAGVVPSARLASDVDAATVKGNDIDTDGDGIVDQADLADDAVRLGGIQPGNYARTDVGETFDDGIFIDTHGFGGGPAQIGVAVGDNDTGLDSTTDGELQVYANNDIVGRISNATGADFTTLKEANERVETRQHASETYRSGTVLMTGSVTLSGGSGRITTGSANSRLNVDLEIDGSSVSGDCTVGARLIWDNSAGSHDIEIVEQGTAQDPRVRFTVWED</sequence>
<keyword evidence="3" id="KW-1185">Reference proteome</keyword>
<proteinExistence type="predicted"/>
<dbReference type="AlphaFoldDB" id="A0A6B0GS94"/>
<accession>A0A6B0GS94</accession>
<dbReference type="PROSITE" id="PS00018">
    <property type="entry name" value="EF_HAND_1"/>
    <property type="match status" value="1"/>
</dbReference>
<organism evidence="2 3">
    <name type="scientific">Halomarina oriensis</name>
    <dbReference type="NCBI Taxonomy" id="671145"/>
    <lineage>
        <taxon>Archaea</taxon>
        <taxon>Methanobacteriati</taxon>
        <taxon>Methanobacteriota</taxon>
        <taxon>Stenosarchaea group</taxon>
        <taxon>Halobacteria</taxon>
        <taxon>Halobacteriales</taxon>
        <taxon>Natronomonadaceae</taxon>
        <taxon>Halomarina</taxon>
    </lineage>
</organism>
<name>A0A6B0GS94_9EURY</name>